<feature type="compositionally biased region" description="Basic and acidic residues" evidence="2">
    <location>
        <begin position="673"/>
        <end position="709"/>
    </location>
</feature>
<feature type="region of interest" description="Disordered" evidence="2">
    <location>
        <begin position="215"/>
        <end position="254"/>
    </location>
</feature>
<dbReference type="OrthoDB" id="1928766at2759"/>
<evidence type="ECO:0000313" key="6">
    <source>
        <dbReference type="RefSeq" id="XP_027098934.2"/>
    </source>
</evidence>
<reference evidence="6" key="2">
    <citation type="submission" date="2025-08" db="UniProtKB">
        <authorList>
            <consortium name="RefSeq"/>
        </authorList>
    </citation>
    <scope>IDENTIFICATION</scope>
    <source>
        <tissue evidence="6">Leaves</tissue>
    </source>
</reference>
<evidence type="ECO:0000256" key="2">
    <source>
        <dbReference type="SAM" id="MobiDB-lite"/>
    </source>
</evidence>
<reference evidence="5" key="1">
    <citation type="journal article" date="2025" name="Foods">
        <title>Unveiling the Microbial Signatures of Arabica Coffee Cherries: Insights into Ripeness Specific Diversity, Functional Traits, and Implications for Quality and Safety.</title>
        <authorList>
            <consortium name="RefSeq"/>
            <person name="Tenea G.N."/>
            <person name="Cifuentes V."/>
            <person name="Reyes P."/>
            <person name="Cevallos-Vallejos M."/>
        </authorList>
    </citation>
    <scope>NUCLEOTIDE SEQUENCE [LARGE SCALE GENOMIC DNA]</scope>
</reference>
<dbReference type="Pfam" id="PF00665">
    <property type="entry name" value="rve"/>
    <property type="match status" value="1"/>
</dbReference>
<protein>
    <submittedName>
        <fullName evidence="6">Uncharacterized protein</fullName>
    </submittedName>
</protein>
<dbReference type="PROSITE" id="PS50879">
    <property type="entry name" value="RNASE_H_1"/>
    <property type="match status" value="1"/>
</dbReference>
<dbReference type="PANTHER" id="PTHR48475">
    <property type="entry name" value="RIBONUCLEASE H"/>
    <property type="match status" value="1"/>
</dbReference>
<evidence type="ECO:0000313" key="5">
    <source>
        <dbReference type="Proteomes" id="UP001652660"/>
    </source>
</evidence>
<dbReference type="Pfam" id="PF13456">
    <property type="entry name" value="RVT_3"/>
    <property type="match status" value="1"/>
</dbReference>
<proteinExistence type="predicted"/>
<dbReference type="InterPro" id="IPR021109">
    <property type="entry name" value="Peptidase_aspartic_dom_sf"/>
</dbReference>
<dbReference type="CDD" id="cd01647">
    <property type="entry name" value="RT_LTR"/>
    <property type="match status" value="1"/>
</dbReference>
<dbReference type="Proteomes" id="UP001652660">
    <property type="component" value="Chromosome 11e"/>
</dbReference>
<dbReference type="InterPro" id="IPR005162">
    <property type="entry name" value="Retrotrans_gag_dom"/>
</dbReference>
<dbReference type="RefSeq" id="XP_027098934.2">
    <property type="nucleotide sequence ID" value="XM_027243133.2"/>
</dbReference>
<dbReference type="Gene3D" id="1.10.340.70">
    <property type="match status" value="1"/>
</dbReference>
<keyword evidence="5" id="KW-1185">Reference proteome</keyword>
<dbReference type="Gene3D" id="3.30.420.10">
    <property type="entry name" value="Ribonuclease H-like superfamily/Ribonuclease H"/>
    <property type="match status" value="2"/>
</dbReference>
<dbReference type="InterPro" id="IPR043128">
    <property type="entry name" value="Rev_trsase/Diguanyl_cyclase"/>
</dbReference>
<dbReference type="SUPFAM" id="SSF56672">
    <property type="entry name" value="DNA/RNA polymerases"/>
    <property type="match status" value="1"/>
</dbReference>
<dbReference type="Pfam" id="PF00078">
    <property type="entry name" value="RVT_1"/>
    <property type="match status" value="1"/>
</dbReference>
<dbReference type="InterPro" id="IPR012337">
    <property type="entry name" value="RNaseH-like_sf"/>
</dbReference>
<feature type="compositionally biased region" description="Basic and acidic residues" evidence="2">
    <location>
        <begin position="282"/>
        <end position="292"/>
    </location>
</feature>
<dbReference type="PANTHER" id="PTHR48475:SF2">
    <property type="entry name" value="RIBONUCLEASE H"/>
    <property type="match status" value="1"/>
</dbReference>
<dbReference type="Gene3D" id="3.30.70.270">
    <property type="match status" value="2"/>
</dbReference>
<evidence type="ECO:0000256" key="1">
    <source>
        <dbReference type="ARBA" id="ARBA00023172"/>
    </source>
</evidence>
<feature type="region of interest" description="Disordered" evidence="2">
    <location>
        <begin position="282"/>
        <end position="327"/>
    </location>
</feature>
<feature type="region of interest" description="Disordered" evidence="2">
    <location>
        <begin position="549"/>
        <end position="576"/>
    </location>
</feature>
<dbReference type="Pfam" id="PF17919">
    <property type="entry name" value="RT_RNaseH_2"/>
    <property type="match status" value="1"/>
</dbReference>
<dbReference type="GO" id="GO:0015074">
    <property type="term" value="P:DNA integration"/>
    <property type="evidence" value="ECO:0007669"/>
    <property type="project" value="InterPro"/>
</dbReference>
<name>A0A6P6V7G5_COFAR</name>
<feature type="region of interest" description="Disordered" evidence="2">
    <location>
        <begin position="137"/>
        <end position="164"/>
    </location>
</feature>
<feature type="compositionally biased region" description="Low complexity" evidence="2">
    <location>
        <begin position="61"/>
        <end position="76"/>
    </location>
</feature>
<feature type="compositionally biased region" description="Basic and acidic residues" evidence="2">
    <location>
        <begin position="14"/>
        <end position="31"/>
    </location>
</feature>
<accession>A0A6P6V7G5</accession>
<dbReference type="InterPro" id="IPR043502">
    <property type="entry name" value="DNA/RNA_pol_sf"/>
</dbReference>
<dbReference type="CDD" id="cd09279">
    <property type="entry name" value="RNase_HI_like"/>
    <property type="match status" value="1"/>
</dbReference>
<organism evidence="5 6">
    <name type="scientific">Coffea arabica</name>
    <name type="common">Arabian coffee</name>
    <dbReference type="NCBI Taxonomy" id="13443"/>
    <lineage>
        <taxon>Eukaryota</taxon>
        <taxon>Viridiplantae</taxon>
        <taxon>Streptophyta</taxon>
        <taxon>Embryophyta</taxon>
        <taxon>Tracheophyta</taxon>
        <taxon>Spermatophyta</taxon>
        <taxon>Magnoliopsida</taxon>
        <taxon>eudicotyledons</taxon>
        <taxon>Gunneridae</taxon>
        <taxon>Pentapetalae</taxon>
        <taxon>asterids</taxon>
        <taxon>lamiids</taxon>
        <taxon>Gentianales</taxon>
        <taxon>Rubiaceae</taxon>
        <taxon>Ixoroideae</taxon>
        <taxon>Gardenieae complex</taxon>
        <taxon>Bertiereae - Coffeeae clade</taxon>
        <taxon>Coffeeae</taxon>
        <taxon>Coffea</taxon>
    </lineage>
</organism>
<evidence type="ECO:0000259" key="4">
    <source>
        <dbReference type="PROSITE" id="PS50994"/>
    </source>
</evidence>
<feature type="domain" description="RNase H type-1" evidence="3">
    <location>
        <begin position="1453"/>
        <end position="1582"/>
    </location>
</feature>
<sequence length="2024" mass="226937">MAEFVSDNPNIFEELGRYLKRQGKEKAESSKRRPTKSPEVPSGEDSDEGRLSRSTSRRASSKATSKIASISKAFSRGLLGKRAEDPPRRPGGLAADYMRAPPFTDDINGEMVPPNFKLPNLHTYDGRGDPEDHLLTTAKDSASPCPGGYSVRVRPSDREQSRNVRTWGRSPAIHFGQAKVHHLISERTDLGRSIYPPKITSSIGAVCGNETAITKMRSTRSRSGRVPSTGAGQTSGAQQDRISEEQGSQRTQPNNEDAIAKMAEFVSDNPNIFEELGRYLKRQGKEKVESSKRRPTKSPEMPSGEDSDEGRLSRSTSRRASSKATTKIASISKAFSRGLLGKRAEDPPRRPGGLAADYMRAPPFTDDINGEMVPPNFKLPNLHTYDGRGDPEDHLRAFISAFRLYCVPDAVICRAFPIFLHGTARKWFWSLEPGCISSLDELIDRFIHRFVSSRPITKTSAYLLNLQQGQGESLRSYAQRFNEENVQIPDQNEQVTIAAFTNGLVAGIFNTEIHRQYPHTLRELWERVDQGIRSEDVNRMKREAWHLVRGKIPGGGDTGRGEQGPSGTSNQLRDRRSVFDRIVNGRSSTSDAELTPLNSSRTHVLAMMRQNHLGRNPPEIPGRRDKRNSNLYCAYHRDVGHETEDCNDLKREIENLIRQGYLKQFVRKDGGFNRSVSHRENRGPRRDDRRDTNMHCRGPEDRREDKQPPRDGSPGYGPNIAGVINTIAGGPTGGDSQNSRKRTYRQAEMEVAEPSSRLSEVITYGPADPVPAASSNHEALVIEVLTNNYVVKKVYVDPGSSVDVLYYRTFESLKLTREQLTPVRTPLVGFGGHVVHPEGMLTLMVTIGRHPRCRTVPVSFAVVKADSPYNMLIGRPTLNALRAVYSTYHLSFKFLTPAGVAEVSSDVGAARECCLATIQAAVTPRPSPRSEEKRPAVLSIDCIDPQKAGEPNRLEPGDEVELVVLDEAKLDQVVVILVVQVGAGLPSPLKEEMISLIKDHRDVFAWSADEVVGVPPELMTHQFNVDPQARPVRQKRRHFGPERSKAISDEVDKLLPAKMIHEVQYPTWLSNPVMVKKDPGGWRMCVDFTDLNKACPKDCYPLPRIDALVDTAMGYEVLCFLDAFKGYHQIGMSEEDQEKTAFYTDRGTYCYTTMPFGLKNVGATYQRLINRLFKNQIGRNVEAYVDDILVKSLATSSFLSDVREVFGVLRDSKMKLNPKKCVFGVTSGKFLGYLVSHRGIEANPDKVKAIQDMSPPRNIREVERLNGRLAALNRFLSQSAEKALPFFKVLKKADQFAWTEECQAAFDKLKQYLHHLPTLASPRPEEKLYLYLSAADEAVSAVLIRDEGTQVPVYYVSRALRGPETRYTQVEKQVLGLVHAARRLKPYFLAHPISVRTDQPLRQILVRPEASGRLTKWAAERTAIKAQALADFLAELTFTEGPESTSAFAEVSTPTLWTLYVDGSSNGDGSGAGLLLEGPQGEVCSYALRFGFPATNNEAEYEALIAGLQLARRPGAQQIHVRSDSQLVVRQVLGEYEAKDETMQRYLSKVHQLTAYFESFEIQRIPRSQNKRADALSRLASTSFSDLNKTVLVEVLSEPGYVEEVACPVHSEETWMTLFILFLSHGALPEDRAEARKIQRKAARYALRDGELYKRSYLGPWLRCVTPETGCHVLHEIHEGLCGAHVGHRMLAKKALLLGYFWPSVRQDAQDLVVGCTSCQVHAPEHHQPANFMVPITSPWPFEQWGTDIIGHFPRSVGGYTFQVTAVDYFTKWVEAEPLRTITGLAIQKFFWKCIVYRFGIPQVIISDNGRQFAENPFKTWCTNLGIKQHFTSVGHPQANGQAENFNRTLLHGLKTRLHRAGTSWVEELPSVLWSYRTTPRSATQETPFSLTYGAEAVIPAEILTPSPRLAAYAAEVNDEERQLDLDLVDERRDLASARIASYKNTLAHYYNARVRHRRFQPGDLVLRKNSVSRAEPQGKLCPKWEGPYRVVESDLKGYCKLSYRDGSLVPRSWHAENLKMYYA</sequence>
<dbReference type="GeneID" id="113718218"/>
<dbReference type="InterPro" id="IPR002156">
    <property type="entry name" value="RNaseH_domain"/>
</dbReference>
<dbReference type="GO" id="GO:0003676">
    <property type="term" value="F:nucleic acid binding"/>
    <property type="evidence" value="ECO:0007669"/>
    <property type="project" value="InterPro"/>
</dbReference>
<dbReference type="Pfam" id="PF03732">
    <property type="entry name" value="Retrotrans_gag"/>
    <property type="match status" value="1"/>
</dbReference>
<dbReference type="InterPro" id="IPR036397">
    <property type="entry name" value="RNaseH_sf"/>
</dbReference>
<dbReference type="InterPro" id="IPR001584">
    <property type="entry name" value="Integrase_cat-core"/>
</dbReference>
<gene>
    <name evidence="6" type="primary">LOC113718218</name>
</gene>
<dbReference type="Gene3D" id="2.40.70.10">
    <property type="entry name" value="Acid Proteases"/>
    <property type="match status" value="1"/>
</dbReference>
<dbReference type="SUPFAM" id="SSF53098">
    <property type="entry name" value="Ribonuclease H-like"/>
    <property type="match status" value="2"/>
</dbReference>
<evidence type="ECO:0000259" key="3">
    <source>
        <dbReference type="PROSITE" id="PS50879"/>
    </source>
</evidence>
<dbReference type="GO" id="GO:0004523">
    <property type="term" value="F:RNA-DNA hybrid ribonuclease activity"/>
    <property type="evidence" value="ECO:0007669"/>
    <property type="project" value="InterPro"/>
</dbReference>
<feature type="domain" description="Integrase catalytic" evidence="4">
    <location>
        <begin position="1737"/>
        <end position="1896"/>
    </location>
</feature>
<feature type="region of interest" description="Disordered" evidence="2">
    <location>
        <begin position="1"/>
        <end position="109"/>
    </location>
</feature>
<dbReference type="InterPro" id="IPR041577">
    <property type="entry name" value="RT_RNaseH_2"/>
</dbReference>
<dbReference type="Gene3D" id="3.10.10.10">
    <property type="entry name" value="HIV Type 1 Reverse Transcriptase, subunit A, domain 1"/>
    <property type="match status" value="1"/>
</dbReference>
<dbReference type="GO" id="GO:0006310">
    <property type="term" value="P:DNA recombination"/>
    <property type="evidence" value="ECO:0007669"/>
    <property type="project" value="UniProtKB-KW"/>
</dbReference>
<feature type="compositionally biased region" description="Polar residues" evidence="2">
    <location>
        <begin position="230"/>
        <end position="254"/>
    </location>
</feature>
<dbReference type="InterPro" id="IPR000477">
    <property type="entry name" value="RT_dom"/>
</dbReference>
<keyword evidence="1" id="KW-0233">DNA recombination</keyword>
<dbReference type="PROSITE" id="PS50994">
    <property type="entry name" value="INTEGRASE"/>
    <property type="match status" value="1"/>
</dbReference>
<dbReference type="CDD" id="cd00303">
    <property type="entry name" value="retropepsin_like"/>
    <property type="match status" value="1"/>
</dbReference>
<feature type="compositionally biased region" description="Gly residues" evidence="2">
    <location>
        <begin position="552"/>
        <end position="564"/>
    </location>
</feature>
<feature type="region of interest" description="Disordered" evidence="2">
    <location>
        <begin position="673"/>
        <end position="752"/>
    </location>
</feature>